<comment type="caution">
    <text evidence="8">The sequence shown here is derived from an EMBL/GenBank/DDBJ whole genome shotgun (WGS) entry which is preliminary data.</text>
</comment>
<reference evidence="8 9" key="1">
    <citation type="journal article" date="2021" name="Nat. Commun.">
        <title>Genetic determinants of endophytism in the Arabidopsis root mycobiome.</title>
        <authorList>
            <person name="Mesny F."/>
            <person name="Miyauchi S."/>
            <person name="Thiergart T."/>
            <person name="Pickel B."/>
            <person name="Atanasova L."/>
            <person name="Karlsson M."/>
            <person name="Huettel B."/>
            <person name="Barry K.W."/>
            <person name="Haridas S."/>
            <person name="Chen C."/>
            <person name="Bauer D."/>
            <person name="Andreopoulos W."/>
            <person name="Pangilinan J."/>
            <person name="LaButti K."/>
            <person name="Riley R."/>
            <person name="Lipzen A."/>
            <person name="Clum A."/>
            <person name="Drula E."/>
            <person name="Henrissat B."/>
            <person name="Kohler A."/>
            <person name="Grigoriev I.V."/>
            <person name="Martin F.M."/>
            <person name="Hacquard S."/>
        </authorList>
    </citation>
    <scope>NUCLEOTIDE SEQUENCE [LARGE SCALE GENOMIC DNA]</scope>
    <source>
        <strain evidence="8 9">MPI-SDFR-AT-0080</strain>
    </source>
</reference>
<dbReference type="InterPro" id="IPR052337">
    <property type="entry name" value="SAT4-like"/>
</dbReference>
<keyword evidence="4 6" id="KW-0472">Membrane</keyword>
<evidence type="ECO:0000256" key="2">
    <source>
        <dbReference type="ARBA" id="ARBA00022692"/>
    </source>
</evidence>
<organism evidence="8 9">
    <name type="scientific">Macrophomina phaseolina</name>
    <dbReference type="NCBI Taxonomy" id="35725"/>
    <lineage>
        <taxon>Eukaryota</taxon>
        <taxon>Fungi</taxon>
        <taxon>Dikarya</taxon>
        <taxon>Ascomycota</taxon>
        <taxon>Pezizomycotina</taxon>
        <taxon>Dothideomycetes</taxon>
        <taxon>Dothideomycetes incertae sedis</taxon>
        <taxon>Botryosphaeriales</taxon>
        <taxon>Botryosphaeriaceae</taxon>
        <taxon>Macrophomina</taxon>
    </lineage>
</organism>
<evidence type="ECO:0000256" key="1">
    <source>
        <dbReference type="ARBA" id="ARBA00004141"/>
    </source>
</evidence>
<name>A0ABQ8FUJ5_9PEZI</name>
<dbReference type="Proteomes" id="UP000774617">
    <property type="component" value="Unassembled WGS sequence"/>
</dbReference>
<evidence type="ECO:0000313" key="9">
    <source>
        <dbReference type="Proteomes" id="UP000774617"/>
    </source>
</evidence>
<feature type="transmembrane region" description="Helical" evidence="6">
    <location>
        <begin position="13"/>
        <end position="34"/>
    </location>
</feature>
<evidence type="ECO:0000256" key="4">
    <source>
        <dbReference type="ARBA" id="ARBA00023136"/>
    </source>
</evidence>
<feature type="domain" description="Rhodopsin" evidence="7">
    <location>
        <begin position="34"/>
        <end position="273"/>
    </location>
</feature>
<dbReference type="InterPro" id="IPR049326">
    <property type="entry name" value="Rhodopsin_dom_fungi"/>
</dbReference>
<feature type="transmembrane region" description="Helical" evidence="6">
    <location>
        <begin position="209"/>
        <end position="227"/>
    </location>
</feature>
<protein>
    <recommendedName>
        <fullName evidence="7">Rhodopsin domain-containing protein</fullName>
    </recommendedName>
</protein>
<keyword evidence="3 6" id="KW-1133">Transmembrane helix</keyword>
<keyword evidence="9" id="KW-1185">Reference proteome</keyword>
<evidence type="ECO:0000259" key="7">
    <source>
        <dbReference type="Pfam" id="PF20684"/>
    </source>
</evidence>
<evidence type="ECO:0000256" key="5">
    <source>
        <dbReference type="ARBA" id="ARBA00038359"/>
    </source>
</evidence>
<proteinExistence type="inferred from homology"/>
<sequence length="346" mass="38696">MANTVPPGPDNSIASQLLIPCGILQALVCIIYIARMHARFRPVRTVWWDDYTISVAVALSIVGFSLQIAACKHGMGRHNYYVPSDDQSAALHYLFVMYCTWVFCVGLIRLSVAFLLLRFFDTPAWRWSLRILVASIILSIIGGIIAQLIECRPLRAMWEAVADAKCWTNTEMQIFGYVQSIITIIQDCVLSLIPIAFLKKLRRPLAERIVVACLMALGLTASAAAIIKLSHLNQFGITGDTLRDLILLNKWSKIEEQLGIVATCIPPLKSSVERVLRRLGLPTLTDMAWSSDFSLHLSYGTDRFYELDAMRRYSNRVNSVDGEQGMSGSHLTCAEHITQHVAIRTP</sequence>
<evidence type="ECO:0000256" key="3">
    <source>
        <dbReference type="ARBA" id="ARBA00022989"/>
    </source>
</evidence>
<dbReference type="Pfam" id="PF20684">
    <property type="entry name" value="Fung_rhodopsin"/>
    <property type="match status" value="1"/>
</dbReference>
<feature type="transmembrane region" description="Helical" evidence="6">
    <location>
        <begin position="174"/>
        <end position="197"/>
    </location>
</feature>
<gene>
    <name evidence="8" type="ORF">B0J12DRAFT_684233</name>
</gene>
<feature type="transmembrane region" description="Helical" evidence="6">
    <location>
        <begin position="129"/>
        <end position="149"/>
    </location>
</feature>
<keyword evidence="2 6" id="KW-0812">Transmembrane</keyword>
<dbReference type="EMBL" id="JAGTJR010000051">
    <property type="protein sequence ID" value="KAH7028257.1"/>
    <property type="molecule type" value="Genomic_DNA"/>
</dbReference>
<evidence type="ECO:0000313" key="8">
    <source>
        <dbReference type="EMBL" id="KAH7028257.1"/>
    </source>
</evidence>
<comment type="similarity">
    <text evidence="5">Belongs to the SAT4 family.</text>
</comment>
<dbReference type="PANTHER" id="PTHR33048">
    <property type="entry name" value="PTH11-LIKE INTEGRAL MEMBRANE PROTEIN (AFU_ORTHOLOGUE AFUA_5G11245)"/>
    <property type="match status" value="1"/>
</dbReference>
<dbReference type="PANTHER" id="PTHR33048:SF129">
    <property type="entry name" value="INTEGRAL MEMBRANE PROTEIN-RELATED"/>
    <property type="match status" value="1"/>
</dbReference>
<comment type="subcellular location">
    <subcellularLocation>
        <location evidence="1">Membrane</location>
        <topology evidence="1">Multi-pass membrane protein</topology>
    </subcellularLocation>
</comment>
<evidence type="ECO:0000256" key="6">
    <source>
        <dbReference type="SAM" id="Phobius"/>
    </source>
</evidence>
<feature type="transmembrane region" description="Helical" evidence="6">
    <location>
        <begin position="90"/>
        <end position="117"/>
    </location>
</feature>
<feature type="transmembrane region" description="Helical" evidence="6">
    <location>
        <begin position="46"/>
        <end position="70"/>
    </location>
</feature>
<accession>A0ABQ8FUJ5</accession>